<dbReference type="PANTHER" id="PTHR40552">
    <property type="entry name" value="AT05186P-RELATED"/>
    <property type="match status" value="1"/>
</dbReference>
<accession>A0AA38I8L3</accession>
<dbReference type="PANTHER" id="PTHR40552:SF6">
    <property type="entry name" value="FI09606P-RELATED"/>
    <property type="match status" value="1"/>
</dbReference>
<dbReference type="Gene3D" id="3.90.70.120">
    <property type="match status" value="1"/>
</dbReference>
<organism evidence="1 2">
    <name type="scientific">Zophobas morio</name>
    <dbReference type="NCBI Taxonomy" id="2755281"/>
    <lineage>
        <taxon>Eukaryota</taxon>
        <taxon>Metazoa</taxon>
        <taxon>Ecdysozoa</taxon>
        <taxon>Arthropoda</taxon>
        <taxon>Hexapoda</taxon>
        <taxon>Insecta</taxon>
        <taxon>Pterygota</taxon>
        <taxon>Neoptera</taxon>
        <taxon>Endopterygota</taxon>
        <taxon>Coleoptera</taxon>
        <taxon>Polyphaga</taxon>
        <taxon>Cucujiformia</taxon>
        <taxon>Tenebrionidae</taxon>
        <taxon>Zophobas</taxon>
    </lineage>
</organism>
<evidence type="ECO:0000313" key="1">
    <source>
        <dbReference type="EMBL" id="KAJ3650839.1"/>
    </source>
</evidence>
<evidence type="ECO:0000313" key="2">
    <source>
        <dbReference type="Proteomes" id="UP001168821"/>
    </source>
</evidence>
<sequence length="117" mass="13741">MEIKIEEPFPGSCFTIENLDIDLTKRFKETDFCIVSFEEYLVSIYLASDRYYYLFDPYSWDICGDRTQRGSAIIMRFRNLTELIVKVVRNLLPPGTDVTDKRYALILVYLTSVTPLF</sequence>
<reference evidence="1" key="1">
    <citation type="journal article" date="2023" name="G3 (Bethesda)">
        <title>Whole genome assemblies of Zophobas morio and Tenebrio molitor.</title>
        <authorList>
            <person name="Kaur S."/>
            <person name="Stinson S.A."/>
            <person name="diCenzo G.C."/>
        </authorList>
    </citation>
    <scope>NUCLEOTIDE SEQUENCE</scope>
    <source>
        <strain evidence="1">QUZm001</strain>
    </source>
</reference>
<protein>
    <submittedName>
        <fullName evidence="1">Uncharacterized protein</fullName>
    </submittedName>
</protein>
<gene>
    <name evidence="1" type="ORF">Zmor_016917</name>
</gene>
<comment type="caution">
    <text evidence="1">The sequence shown here is derived from an EMBL/GenBank/DDBJ whole genome shotgun (WGS) entry which is preliminary data.</text>
</comment>
<dbReference type="AlphaFoldDB" id="A0AA38I8L3"/>
<name>A0AA38I8L3_9CUCU</name>
<dbReference type="Proteomes" id="UP001168821">
    <property type="component" value="Unassembled WGS sequence"/>
</dbReference>
<keyword evidence="2" id="KW-1185">Reference proteome</keyword>
<proteinExistence type="predicted"/>
<dbReference type="EMBL" id="JALNTZ010000005">
    <property type="protein sequence ID" value="KAJ3650839.1"/>
    <property type="molecule type" value="Genomic_DNA"/>
</dbReference>